<dbReference type="Gene3D" id="1.10.630.10">
    <property type="entry name" value="Cytochrome P450"/>
    <property type="match status" value="2"/>
</dbReference>
<evidence type="ECO:0000256" key="5">
    <source>
        <dbReference type="RuleBase" id="RU000461"/>
    </source>
</evidence>
<protein>
    <submittedName>
        <fullName evidence="6">Uncharacterized protein</fullName>
    </submittedName>
</protein>
<dbReference type="PANTHER" id="PTHR24300:SF134">
    <property type="entry name" value="CYTOCHROME P450, FAMILY 2, SUBFAMILY AB, POLYPEPTIDE 2-RELATED"/>
    <property type="match status" value="1"/>
</dbReference>
<name>A0ABQ7T4T0_PHRPL</name>
<evidence type="ECO:0000313" key="6">
    <source>
        <dbReference type="EMBL" id="KAH0624293.1"/>
    </source>
</evidence>
<sequence length="243" mass="27779">MEHRVEEEARRMVEVFTKTKGKPFDPSLPITNSVCNMICTVAFGSQFSIEDKEFLELIEAIRISLEFGGSFFHGKEIDGVLDPSQTICYQDRKKMPFTHAVIHEILRTKYVLLFGIPRQCAKDVEMHGFLIPKGAFIAPDLRSVLFDPEHWETPHKFNPYHFLDQEGNFVTREAFLPFGAGARSCVGEQMARIELFIFLTSLLRAFTFHLPKGVKKLNQEPIVGLTMHPRSYKICAVPRFSAP</sequence>
<dbReference type="PROSITE" id="PS00086">
    <property type="entry name" value="CYTOCHROME_P450"/>
    <property type="match status" value="1"/>
</dbReference>
<keyword evidence="3 5" id="KW-0479">Metal-binding</keyword>
<dbReference type="InterPro" id="IPR001128">
    <property type="entry name" value="Cyt_P450"/>
</dbReference>
<dbReference type="PRINTS" id="PR00465">
    <property type="entry name" value="EP450IV"/>
</dbReference>
<dbReference type="InterPro" id="IPR002403">
    <property type="entry name" value="Cyt_P450_E_grp-IV"/>
</dbReference>
<comment type="similarity">
    <text evidence="1 5">Belongs to the cytochrome P450 family.</text>
</comment>
<keyword evidence="7" id="KW-1185">Reference proteome</keyword>
<dbReference type="InterPro" id="IPR036396">
    <property type="entry name" value="Cyt_P450_sf"/>
</dbReference>
<keyword evidence="2 5" id="KW-0349">Heme</keyword>
<reference evidence="6 7" key="1">
    <citation type="journal article" date="2022" name="Gigascience">
        <title>A chromosome-level genome assembly and annotation of the desert horned lizard, Phrynosoma platyrhinos, provides insight into chromosomal rearrangements among reptiles.</title>
        <authorList>
            <person name="Koochekian N."/>
            <person name="Ascanio A."/>
            <person name="Farleigh K."/>
            <person name="Card D.C."/>
            <person name="Schield D.R."/>
            <person name="Castoe T.A."/>
            <person name="Jezkova T."/>
        </authorList>
    </citation>
    <scope>NUCLEOTIDE SEQUENCE [LARGE SCALE GENOMIC DNA]</scope>
    <source>
        <strain evidence="6">NK-2021</strain>
    </source>
</reference>
<organism evidence="6 7">
    <name type="scientific">Phrynosoma platyrhinos</name>
    <name type="common">Desert horned lizard</name>
    <dbReference type="NCBI Taxonomy" id="52577"/>
    <lineage>
        <taxon>Eukaryota</taxon>
        <taxon>Metazoa</taxon>
        <taxon>Chordata</taxon>
        <taxon>Craniata</taxon>
        <taxon>Vertebrata</taxon>
        <taxon>Euteleostomi</taxon>
        <taxon>Lepidosauria</taxon>
        <taxon>Squamata</taxon>
        <taxon>Bifurcata</taxon>
        <taxon>Unidentata</taxon>
        <taxon>Episquamata</taxon>
        <taxon>Toxicofera</taxon>
        <taxon>Iguania</taxon>
        <taxon>Phrynosomatidae</taxon>
        <taxon>Phrynosomatinae</taxon>
        <taxon>Phrynosoma</taxon>
    </lineage>
</organism>
<evidence type="ECO:0000256" key="2">
    <source>
        <dbReference type="ARBA" id="ARBA00022617"/>
    </source>
</evidence>
<keyword evidence="5" id="KW-0560">Oxidoreductase</keyword>
<dbReference type="Proteomes" id="UP000826234">
    <property type="component" value="Unassembled WGS sequence"/>
</dbReference>
<evidence type="ECO:0000256" key="4">
    <source>
        <dbReference type="ARBA" id="ARBA00023004"/>
    </source>
</evidence>
<dbReference type="PRINTS" id="PR00385">
    <property type="entry name" value="P450"/>
</dbReference>
<evidence type="ECO:0000256" key="1">
    <source>
        <dbReference type="ARBA" id="ARBA00010617"/>
    </source>
</evidence>
<dbReference type="InterPro" id="IPR017972">
    <property type="entry name" value="Cyt_P450_CS"/>
</dbReference>
<dbReference type="EMBL" id="JAIPUX010001880">
    <property type="protein sequence ID" value="KAH0624293.1"/>
    <property type="molecule type" value="Genomic_DNA"/>
</dbReference>
<gene>
    <name evidence="6" type="ORF">JD844_007990</name>
</gene>
<keyword evidence="5" id="KW-0503">Monooxygenase</keyword>
<evidence type="ECO:0000256" key="3">
    <source>
        <dbReference type="ARBA" id="ARBA00022723"/>
    </source>
</evidence>
<proteinExistence type="inferred from homology"/>
<accession>A0ABQ7T4T0</accession>
<dbReference type="SUPFAM" id="SSF48264">
    <property type="entry name" value="Cytochrome P450"/>
    <property type="match status" value="1"/>
</dbReference>
<dbReference type="Pfam" id="PF00067">
    <property type="entry name" value="p450"/>
    <property type="match status" value="2"/>
</dbReference>
<keyword evidence="4 5" id="KW-0408">Iron</keyword>
<dbReference type="PANTHER" id="PTHR24300">
    <property type="entry name" value="CYTOCHROME P450 508A4-RELATED"/>
    <property type="match status" value="1"/>
</dbReference>
<comment type="caution">
    <text evidence="6">The sequence shown here is derived from an EMBL/GenBank/DDBJ whole genome shotgun (WGS) entry which is preliminary data.</text>
</comment>
<evidence type="ECO:0000313" key="7">
    <source>
        <dbReference type="Proteomes" id="UP000826234"/>
    </source>
</evidence>
<dbReference type="InterPro" id="IPR050182">
    <property type="entry name" value="Cytochrome_P450_fam2"/>
</dbReference>